<gene>
    <name evidence="3" type="ORF">Tsubulata_013771</name>
</gene>
<dbReference type="InterPro" id="IPR025558">
    <property type="entry name" value="DUF4283"/>
</dbReference>
<dbReference type="EMBL" id="JAKUCV010006051">
    <property type="protein sequence ID" value="KAJ4828896.1"/>
    <property type="molecule type" value="Genomic_DNA"/>
</dbReference>
<dbReference type="AlphaFoldDB" id="A0A9Q0FCP8"/>
<accession>A0A9Q0FCP8</accession>
<organism evidence="3 4">
    <name type="scientific">Turnera subulata</name>
    <dbReference type="NCBI Taxonomy" id="218843"/>
    <lineage>
        <taxon>Eukaryota</taxon>
        <taxon>Viridiplantae</taxon>
        <taxon>Streptophyta</taxon>
        <taxon>Embryophyta</taxon>
        <taxon>Tracheophyta</taxon>
        <taxon>Spermatophyta</taxon>
        <taxon>Magnoliopsida</taxon>
        <taxon>eudicotyledons</taxon>
        <taxon>Gunneridae</taxon>
        <taxon>Pentapetalae</taxon>
        <taxon>rosids</taxon>
        <taxon>fabids</taxon>
        <taxon>Malpighiales</taxon>
        <taxon>Passifloraceae</taxon>
        <taxon>Turnera</taxon>
    </lineage>
</organism>
<feature type="compositionally biased region" description="Polar residues" evidence="1">
    <location>
        <begin position="345"/>
        <end position="357"/>
    </location>
</feature>
<evidence type="ECO:0000256" key="1">
    <source>
        <dbReference type="SAM" id="MobiDB-lite"/>
    </source>
</evidence>
<protein>
    <recommendedName>
        <fullName evidence="2">DUF4283 domain-containing protein</fullName>
    </recommendedName>
</protein>
<evidence type="ECO:0000259" key="2">
    <source>
        <dbReference type="Pfam" id="PF14111"/>
    </source>
</evidence>
<dbReference type="PANTHER" id="PTHR31286">
    <property type="entry name" value="GLYCINE-RICH CELL WALL STRUCTURAL PROTEIN 1.8-LIKE"/>
    <property type="match status" value="1"/>
</dbReference>
<sequence>MTDSAAIEAAPIGLPEDEATKKVRMRDSVEGVPPTTGSGQNMDIDVVGIEEEGKPKIVDGSSMAVPRAKTDPAVSSTTPAPISVKLANGGRVWRGNIKARNRQKLLYRMPVSWHSLMAGRGRKERNQNWHLNRRSGMRGIMRKAISRLWRVSTALRLLSAAFEEHMDKIGYRTLCSRLQTLWKPSGAYTVIDLDHDFYVVRFENKANYLKVLTNGLWQIMNFALSVQPWYHPRVLNALTSLVVDPLRIDVHTQEKQRGKFARMAAENDLLKPLRGKVEMGSEVSPPVVNLLPQATIPAGTSSADVAQRPLHNVRGFRKCMNAPVAGRRRRRKETDPFIKGADSRANMSGSRYANLQDMQEDDGQSRVQSEDSNLLSQAPK</sequence>
<evidence type="ECO:0000313" key="4">
    <source>
        <dbReference type="Proteomes" id="UP001141552"/>
    </source>
</evidence>
<evidence type="ECO:0000313" key="3">
    <source>
        <dbReference type="EMBL" id="KAJ4828896.1"/>
    </source>
</evidence>
<proteinExistence type="predicted"/>
<comment type="caution">
    <text evidence="3">The sequence shown here is derived from an EMBL/GenBank/DDBJ whole genome shotgun (WGS) entry which is preliminary data.</text>
</comment>
<dbReference type="PANTHER" id="PTHR31286:SF99">
    <property type="entry name" value="DUF4283 DOMAIN-CONTAINING PROTEIN"/>
    <property type="match status" value="1"/>
</dbReference>
<reference evidence="3" key="1">
    <citation type="submission" date="2022-02" db="EMBL/GenBank/DDBJ databases">
        <authorList>
            <person name="Henning P.M."/>
            <person name="McCubbin A.G."/>
            <person name="Shore J.S."/>
        </authorList>
    </citation>
    <scope>NUCLEOTIDE SEQUENCE</scope>
    <source>
        <strain evidence="3">F60SS</strain>
        <tissue evidence="3">Leaves</tissue>
    </source>
</reference>
<dbReference type="InterPro" id="IPR040256">
    <property type="entry name" value="At4g02000-like"/>
</dbReference>
<feature type="region of interest" description="Disordered" evidence="1">
    <location>
        <begin position="323"/>
        <end position="380"/>
    </location>
</feature>
<dbReference type="Pfam" id="PF14111">
    <property type="entry name" value="DUF4283"/>
    <property type="match status" value="1"/>
</dbReference>
<keyword evidence="4" id="KW-1185">Reference proteome</keyword>
<dbReference type="Proteomes" id="UP001141552">
    <property type="component" value="Unassembled WGS sequence"/>
</dbReference>
<feature type="domain" description="DUF4283" evidence="2">
    <location>
        <begin position="171"/>
        <end position="229"/>
    </location>
</feature>
<name>A0A9Q0FCP8_9ROSI</name>
<reference evidence="3" key="2">
    <citation type="journal article" date="2023" name="Plants (Basel)">
        <title>Annotation of the Turnera subulata (Passifloraceae) Draft Genome Reveals the S-Locus Evolved after the Divergence of Turneroideae from Passifloroideae in a Stepwise Manner.</title>
        <authorList>
            <person name="Henning P.M."/>
            <person name="Roalson E.H."/>
            <person name="Mir W."/>
            <person name="McCubbin A.G."/>
            <person name="Shore J.S."/>
        </authorList>
    </citation>
    <scope>NUCLEOTIDE SEQUENCE</scope>
    <source>
        <strain evidence="3">F60SS</strain>
    </source>
</reference>
<feature type="compositionally biased region" description="Polar residues" evidence="1">
    <location>
        <begin position="365"/>
        <end position="380"/>
    </location>
</feature>